<accession>A0ABR1JEZ1</accession>
<dbReference type="Proteomes" id="UP001498398">
    <property type="component" value="Unassembled WGS sequence"/>
</dbReference>
<keyword evidence="3" id="KW-0274">FAD</keyword>
<dbReference type="PRINTS" id="PR00420">
    <property type="entry name" value="RNGMNOXGNASE"/>
</dbReference>
<dbReference type="PANTHER" id="PTHR13789:SF309">
    <property type="entry name" value="PUTATIVE (AFU_ORTHOLOGUE AFUA_6G14510)-RELATED"/>
    <property type="match status" value="1"/>
</dbReference>
<keyword evidence="4" id="KW-0560">Oxidoreductase</keyword>
<dbReference type="InterPro" id="IPR036188">
    <property type="entry name" value="FAD/NAD-bd_sf"/>
</dbReference>
<evidence type="ECO:0000256" key="5">
    <source>
        <dbReference type="ARBA" id="ARBA00023033"/>
    </source>
</evidence>
<evidence type="ECO:0000256" key="4">
    <source>
        <dbReference type="ARBA" id="ARBA00023002"/>
    </source>
</evidence>
<keyword evidence="8" id="KW-1185">Reference proteome</keyword>
<dbReference type="SUPFAM" id="SSF51905">
    <property type="entry name" value="FAD/NAD(P)-binding domain"/>
    <property type="match status" value="1"/>
</dbReference>
<organism evidence="7 8">
    <name type="scientific">Marasmiellus scandens</name>
    <dbReference type="NCBI Taxonomy" id="2682957"/>
    <lineage>
        <taxon>Eukaryota</taxon>
        <taxon>Fungi</taxon>
        <taxon>Dikarya</taxon>
        <taxon>Basidiomycota</taxon>
        <taxon>Agaricomycotina</taxon>
        <taxon>Agaricomycetes</taxon>
        <taxon>Agaricomycetidae</taxon>
        <taxon>Agaricales</taxon>
        <taxon>Marasmiineae</taxon>
        <taxon>Omphalotaceae</taxon>
        <taxon>Marasmiellus</taxon>
    </lineage>
</organism>
<reference evidence="7 8" key="1">
    <citation type="submission" date="2024-01" db="EMBL/GenBank/DDBJ databases">
        <title>A draft genome for the cacao thread blight pathogen Marasmiellus scandens.</title>
        <authorList>
            <person name="Baruah I.K."/>
            <person name="Leung J."/>
            <person name="Bukari Y."/>
            <person name="Amoako-Attah I."/>
            <person name="Meinhardt L.W."/>
            <person name="Bailey B.A."/>
            <person name="Cohen S.P."/>
        </authorList>
    </citation>
    <scope>NUCLEOTIDE SEQUENCE [LARGE SCALE GENOMIC DNA]</scope>
    <source>
        <strain evidence="7 8">GH-19</strain>
    </source>
</reference>
<keyword evidence="5" id="KW-0503">Monooxygenase</keyword>
<evidence type="ECO:0000256" key="2">
    <source>
        <dbReference type="ARBA" id="ARBA00022630"/>
    </source>
</evidence>
<keyword evidence="2" id="KW-0285">Flavoprotein</keyword>
<dbReference type="PANTHER" id="PTHR13789">
    <property type="entry name" value="MONOOXYGENASE"/>
    <property type="match status" value="1"/>
</dbReference>
<dbReference type="Gene3D" id="3.50.50.60">
    <property type="entry name" value="FAD/NAD(P)-binding domain"/>
    <property type="match status" value="1"/>
</dbReference>
<dbReference type="InterPro" id="IPR002938">
    <property type="entry name" value="FAD-bd"/>
</dbReference>
<name>A0ABR1JEZ1_9AGAR</name>
<sequence length="454" mass="50878">MYESNHLLIVLVEEKCAFQRKGVLPLKFVVIGAGIAGLSTAIALCKVGHQVLVLEREARFNDAAKGGCRMSPNMIRILYQWGLRDKIRQVSVRSKGTSLMLFESEEYLGKYRWQDEVMRELEADFAFVQYADLRRLLYETALHCGASVRFSAHAIDADPIVARIVLESGECLNCDVVVGADGTCGLTRKMMLGVDFEGKKKLQLMKMYSTTVSKEVIQNDPDLSYLYKHEYGEQSDFMMCIYGPYEWESALKGAGPSFQKLARLVFSSPSISCAPIGNESVLDDWTTGRLVVIGSAAHPLPSGSSQSLALSIEDGVALARQFSRVRYEGQIERFLSAFEDIRMPRSMAIHAKEIGMVHYMSMQASEEQELRDQSLRAKRDCGINPYGLSFMSRASCPEWVEMVEIYGYCIEDAVDDWWATWGNLDEKSRANGEMPSTASIRVSIDSFISDVHES</sequence>
<proteinExistence type="inferred from homology"/>
<dbReference type="InterPro" id="IPR050493">
    <property type="entry name" value="FAD-dep_Monooxygenase_BioMet"/>
</dbReference>
<evidence type="ECO:0000313" key="8">
    <source>
        <dbReference type="Proteomes" id="UP001498398"/>
    </source>
</evidence>
<feature type="domain" description="FAD-binding" evidence="6">
    <location>
        <begin position="29"/>
        <end position="226"/>
    </location>
</feature>
<evidence type="ECO:0000256" key="3">
    <source>
        <dbReference type="ARBA" id="ARBA00022827"/>
    </source>
</evidence>
<evidence type="ECO:0000256" key="1">
    <source>
        <dbReference type="ARBA" id="ARBA00007992"/>
    </source>
</evidence>
<evidence type="ECO:0000313" key="7">
    <source>
        <dbReference type="EMBL" id="KAK7460558.1"/>
    </source>
</evidence>
<evidence type="ECO:0000259" key="6">
    <source>
        <dbReference type="Pfam" id="PF01494"/>
    </source>
</evidence>
<protein>
    <recommendedName>
        <fullName evidence="6">FAD-binding domain-containing protein</fullName>
    </recommendedName>
</protein>
<gene>
    <name evidence="7" type="ORF">VKT23_009279</name>
</gene>
<dbReference type="EMBL" id="JBANRG010000015">
    <property type="protein sequence ID" value="KAK7460558.1"/>
    <property type="molecule type" value="Genomic_DNA"/>
</dbReference>
<comment type="caution">
    <text evidence="7">The sequence shown here is derived from an EMBL/GenBank/DDBJ whole genome shotgun (WGS) entry which is preliminary data.</text>
</comment>
<dbReference type="Pfam" id="PF01494">
    <property type="entry name" value="FAD_binding_3"/>
    <property type="match status" value="1"/>
</dbReference>
<comment type="similarity">
    <text evidence="1">Belongs to the paxM FAD-dependent monooxygenase family.</text>
</comment>